<dbReference type="PANTHER" id="PTHR34986">
    <property type="entry name" value="EVOLVED BETA-GALACTOSIDASE SUBUNIT BETA"/>
    <property type="match status" value="1"/>
</dbReference>
<dbReference type="InterPro" id="IPR004375">
    <property type="entry name" value="NanQ/TabA/YiaL"/>
</dbReference>
<dbReference type="Gene3D" id="2.60.120.370">
    <property type="entry name" value="YhcH/YjgK/YiaL"/>
    <property type="match status" value="1"/>
</dbReference>
<gene>
    <name evidence="1" type="ORF">SDC9_187825</name>
</gene>
<reference evidence="1" key="1">
    <citation type="submission" date="2019-08" db="EMBL/GenBank/DDBJ databases">
        <authorList>
            <person name="Kucharzyk K."/>
            <person name="Murdoch R.W."/>
            <person name="Higgins S."/>
            <person name="Loffler F."/>
        </authorList>
    </citation>
    <scope>NUCLEOTIDE SEQUENCE</scope>
</reference>
<dbReference type="GO" id="GO:0005829">
    <property type="term" value="C:cytosol"/>
    <property type="evidence" value="ECO:0007669"/>
    <property type="project" value="TreeGrafter"/>
</dbReference>
<proteinExistence type="predicted"/>
<dbReference type="Pfam" id="PF04074">
    <property type="entry name" value="DUF386"/>
    <property type="match status" value="1"/>
</dbReference>
<sequence length="159" mass="17706">MSKWKGSHNMIVDRIENMERFQKLSGDYQKALSFLAATNFTGMETGKYTIPNSNLVYFVIDFPDGGKEIKDCVWEGHHTHTDVHFIASGIEKCGYANISAMKEVAYDKEKDFATLEGTGEFLTLSAGMVAVTEPQDIHMPAVRISGGKLLRRVVVKLDA</sequence>
<dbReference type="AlphaFoldDB" id="A0A645HPX8"/>
<accession>A0A645HPX8</accession>
<dbReference type="InterPro" id="IPR037012">
    <property type="entry name" value="NanQ/TabA/YiaL_sf"/>
</dbReference>
<protein>
    <recommendedName>
        <fullName evidence="2">Toxin-antitoxin biofilm protein TabA</fullName>
    </recommendedName>
</protein>
<organism evidence="1">
    <name type="scientific">bioreactor metagenome</name>
    <dbReference type="NCBI Taxonomy" id="1076179"/>
    <lineage>
        <taxon>unclassified sequences</taxon>
        <taxon>metagenomes</taxon>
        <taxon>ecological metagenomes</taxon>
    </lineage>
</organism>
<dbReference type="NCBIfam" id="TIGR00022">
    <property type="entry name" value="YhcH/YjgK/YiaL family protein"/>
    <property type="match status" value="1"/>
</dbReference>
<evidence type="ECO:0008006" key="2">
    <source>
        <dbReference type="Google" id="ProtNLM"/>
    </source>
</evidence>
<name>A0A645HPX8_9ZZZZ</name>
<comment type="caution">
    <text evidence="1">The sequence shown here is derived from an EMBL/GenBank/DDBJ whole genome shotgun (WGS) entry which is preliminary data.</text>
</comment>
<dbReference type="PANTHER" id="PTHR34986:SF1">
    <property type="entry name" value="PROTEIN YIAL"/>
    <property type="match status" value="1"/>
</dbReference>
<dbReference type="EMBL" id="VSSQ01096608">
    <property type="protein sequence ID" value="MPN40289.1"/>
    <property type="molecule type" value="Genomic_DNA"/>
</dbReference>
<evidence type="ECO:0000313" key="1">
    <source>
        <dbReference type="EMBL" id="MPN40289.1"/>
    </source>
</evidence>
<dbReference type="SUPFAM" id="SSF51197">
    <property type="entry name" value="Clavaminate synthase-like"/>
    <property type="match status" value="1"/>
</dbReference>